<gene>
    <name evidence="2" type="ORF">ASPCAL10267</name>
</gene>
<sequence length="404" mass="44743">MLQFKDLRVMIEGIQSTREFTSLFNSVNIKPYPGVYRDLFPVETRQTFLSVEYNTCPETIQDNDNPKGSRSYSFPFFFILPATTTRPDDGIPRLCQSLPPTFEANIQSSASDLSVQYVIRAIIDCVRVSSRGTSAAGVIEGAREIGFLPYTMIQPPIQTAWFPNEFITRALLPLRRHVFGRRLGCFTLSASEPCPLIYSLPSDLPSTECALKIIASIKVSAISHLQDISLKIKSAISVRTFYSPTPSSCVPGQLSQSRRTGVRFDTKEVGRATQHCAKIDWTPSSESPTANEFGSEGDRDRATSDAKDKTEVGHWETMILVPSKPQEALLPTFCSTLLARSYTLRVYVQLLGVKTERALLEVPLQVVYPVPSKADSASGPERPGPCKGPIILLAQDNVLPPRYD</sequence>
<feature type="region of interest" description="Disordered" evidence="1">
    <location>
        <begin position="280"/>
        <end position="309"/>
    </location>
</feature>
<keyword evidence="3" id="KW-1185">Reference proteome</keyword>
<dbReference type="Proteomes" id="UP000054771">
    <property type="component" value="Unassembled WGS sequence"/>
</dbReference>
<dbReference type="OMA" id="HINTHYS"/>
<evidence type="ECO:0000313" key="2">
    <source>
        <dbReference type="EMBL" id="CEL07103.1"/>
    </source>
</evidence>
<accession>A0A0U5GBK0</accession>
<evidence type="ECO:0008006" key="4">
    <source>
        <dbReference type="Google" id="ProtNLM"/>
    </source>
</evidence>
<organism evidence="2 3">
    <name type="scientific">Aspergillus calidoustus</name>
    <dbReference type="NCBI Taxonomy" id="454130"/>
    <lineage>
        <taxon>Eukaryota</taxon>
        <taxon>Fungi</taxon>
        <taxon>Dikarya</taxon>
        <taxon>Ascomycota</taxon>
        <taxon>Pezizomycotina</taxon>
        <taxon>Eurotiomycetes</taxon>
        <taxon>Eurotiomycetidae</taxon>
        <taxon>Eurotiales</taxon>
        <taxon>Aspergillaceae</taxon>
        <taxon>Aspergillus</taxon>
        <taxon>Aspergillus subgen. Nidulantes</taxon>
    </lineage>
</organism>
<reference evidence="3" key="1">
    <citation type="journal article" date="2016" name="Genome Announc.">
        <title>Draft genome sequences of fungus Aspergillus calidoustus.</title>
        <authorList>
            <person name="Horn F."/>
            <person name="Linde J."/>
            <person name="Mattern D.J."/>
            <person name="Walther G."/>
            <person name="Guthke R."/>
            <person name="Scherlach K."/>
            <person name="Martin K."/>
            <person name="Brakhage A.A."/>
            <person name="Petzke L."/>
            <person name="Valiante V."/>
        </authorList>
    </citation>
    <scope>NUCLEOTIDE SEQUENCE [LARGE SCALE GENOMIC DNA]</scope>
    <source>
        <strain evidence="3">SF006504</strain>
    </source>
</reference>
<dbReference type="EMBL" id="CDMC01000009">
    <property type="protein sequence ID" value="CEL07103.1"/>
    <property type="molecule type" value="Genomic_DNA"/>
</dbReference>
<dbReference type="OrthoDB" id="2283785at2759"/>
<feature type="compositionally biased region" description="Basic and acidic residues" evidence="1">
    <location>
        <begin position="296"/>
        <end position="309"/>
    </location>
</feature>
<evidence type="ECO:0000313" key="3">
    <source>
        <dbReference type="Proteomes" id="UP000054771"/>
    </source>
</evidence>
<feature type="compositionally biased region" description="Polar residues" evidence="1">
    <location>
        <begin position="282"/>
        <end position="292"/>
    </location>
</feature>
<dbReference type="AlphaFoldDB" id="A0A0U5GBK0"/>
<evidence type="ECO:0000256" key="1">
    <source>
        <dbReference type="SAM" id="MobiDB-lite"/>
    </source>
</evidence>
<protein>
    <recommendedName>
        <fullName evidence="4">Arrestin-like N-terminal domain-containing protein</fullName>
    </recommendedName>
</protein>
<name>A0A0U5GBK0_ASPCI</name>
<proteinExistence type="predicted"/>